<evidence type="ECO:0000256" key="1">
    <source>
        <dbReference type="ARBA" id="ARBA00022651"/>
    </source>
</evidence>
<evidence type="ECO:0000256" key="2">
    <source>
        <dbReference type="ARBA" id="ARBA00023277"/>
    </source>
</evidence>
<keyword evidence="1" id="KW-0624">Polysaccharide degradation</keyword>
<gene>
    <name evidence="4" type="ORF">SAMN04488026_107019</name>
</gene>
<keyword evidence="2" id="KW-0119">Carbohydrate metabolism</keyword>
<evidence type="ECO:0000259" key="3">
    <source>
        <dbReference type="Pfam" id="PF24793"/>
    </source>
</evidence>
<protein>
    <recommendedName>
        <fullName evidence="3">Glucosamine inositolphosphorylceramide transferase 1 N-terminal domain-containing protein</fullName>
    </recommendedName>
</protein>
<dbReference type="InterPro" id="IPR023296">
    <property type="entry name" value="Glyco_hydro_beta-prop_sf"/>
</dbReference>
<dbReference type="InterPro" id="IPR052176">
    <property type="entry name" value="Glycosyl_Hydrlase_43_Enz"/>
</dbReference>
<feature type="domain" description="Glucosamine inositolphosphorylceramide transferase 1 N-terminal" evidence="3">
    <location>
        <begin position="255"/>
        <end position="457"/>
    </location>
</feature>
<dbReference type="AlphaFoldDB" id="A0A1G9HTA7"/>
<dbReference type="SUPFAM" id="SSF75005">
    <property type="entry name" value="Arabinanase/levansucrase/invertase"/>
    <property type="match status" value="1"/>
</dbReference>
<dbReference type="EMBL" id="FNEK01000070">
    <property type="protein sequence ID" value="SDL16227.1"/>
    <property type="molecule type" value="Genomic_DNA"/>
</dbReference>
<organism evidence="4 5">
    <name type="scientific">Aliiruegeria lutimaris</name>
    <dbReference type="NCBI Taxonomy" id="571298"/>
    <lineage>
        <taxon>Bacteria</taxon>
        <taxon>Pseudomonadati</taxon>
        <taxon>Pseudomonadota</taxon>
        <taxon>Alphaproteobacteria</taxon>
        <taxon>Rhodobacterales</taxon>
        <taxon>Roseobacteraceae</taxon>
        <taxon>Aliiruegeria</taxon>
    </lineage>
</organism>
<dbReference type="Proteomes" id="UP000199382">
    <property type="component" value="Unassembled WGS sequence"/>
</dbReference>
<dbReference type="GO" id="GO:0045493">
    <property type="term" value="P:xylan catabolic process"/>
    <property type="evidence" value="ECO:0007669"/>
    <property type="project" value="UniProtKB-KW"/>
</dbReference>
<keyword evidence="1" id="KW-0858">Xylan degradation</keyword>
<dbReference type="PANTHER" id="PTHR43772:SF2">
    <property type="entry name" value="PUTATIVE (AFU_ORTHOLOGUE AFUA_2G04480)-RELATED"/>
    <property type="match status" value="1"/>
</dbReference>
<dbReference type="Pfam" id="PF24793">
    <property type="entry name" value="GINT1_N"/>
    <property type="match status" value="1"/>
</dbReference>
<reference evidence="4 5" key="1">
    <citation type="submission" date="2016-10" db="EMBL/GenBank/DDBJ databases">
        <authorList>
            <person name="de Groot N.N."/>
        </authorList>
    </citation>
    <scope>NUCLEOTIDE SEQUENCE [LARGE SCALE GENOMIC DNA]</scope>
    <source>
        <strain evidence="4 5">DSM 25294</strain>
    </source>
</reference>
<accession>A0A1G9HTA7</accession>
<name>A0A1G9HTA7_9RHOB</name>
<keyword evidence="5" id="KW-1185">Reference proteome</keyword>
<evidence type="ECO:0000313" key="5">
    <source>
        <dbReference type="Proteomes" id="UP000199382"/>
    </source>
</evidence>
<evidence type="ECO:0000313" key="4">
    <source>
        <dbReference type="EMBL" id="SDL16227.1"/>
    </source>
</evidence>
<dbReference type="STRING" id="571298.SAMN04488026_107019"/>
<dbReference type="PANTHER" id="PTHR43772">
    <property type="entry name" value="ENDO-1,4-BETA-XYLANASE"/>
    <property type="match status" value="1"/>
</dbReference>
<sequence>MQDVTPDSDRMRLCILLSADQLDLCAVQELLKFAPEADLRVAEKITSGPKGWTALIQAVERRFFNPLRHCEPAVARPLSAAPIEAELILDLRGGSPDSTLAEQARYGLWTPGPCDVGAPLRGETSLQISLIALAPGATTPRLIAEEQVQAKWLPEHSRVFALEKTVQLFRREWARLGLTGSGPDLGPAPDHSARVRFPDVLWHSFRVGRESLGRKIRLPAINRHRRPFTLKLGNGSLGCIDLAGAKDQPLPHEGLRADPFLIEKDGTLYCFYEDFPDGAERAFIAVSKVEADGLTDLGVALRTSYHLSYPFIFEHDGEIYMMPETLAANRVEIWRATSFPLEWELHNTALEGQQFADPVIFRQGEDWWFMASPCHDSLGDFSSEMWLFKADGPFLNALTPHPLNPVVLGSSAGRGAGRVFNEEGRLLRMAQDNSGRHYGYGMRIMEITELSMTTYEERCIRHWRGPEIPGAIGCHHMDFAGGRFVADVRWP</sequence>
<dbReference type="InterPro" id="IPR056442">
    <property type="entry name" value="GINT1_N"/>
</dbReference>
<proteinExistence type="predicted"/>